<dbReference type="KEGG" id="lpan:LPMP_310730"/>
<dbReference type="VEuPathDB" id="TriTrypDB:LPMP_310730"/>
<proteinExistence type="predicted"/>
<dbReference type="GeneID" id="22577499"/>
<dbReference type="OrthoDB" id="266179at2759"/>
<dbReference type="AlphaFoldDB" id="A0A088SFV6"/>
<dbReference type="Proteomes" id="UP000063063">
    <property type="component" value="Chromosome 31"/>
</dbReference>
<evidence type="ECO:0000313" key="2">
    <source>
        <dbReference type="EMBL" id="AIO00662.1"/>
    </source>
</evidence>
<keyword evidence="1" id="KW-0732">Signal</keyword>
<dbReference type="RefSeq" id="XP_010701462.1">
    <property type="nucleotide sequence ID" value="XM_010703160.1"/>
</dbReference>
<feature type="signal peptide" evidence="1">
    <location>
        <begin position="1"/>
        <end position="20"/>
    </location>
</feature>
<dbReference type="VEuPathDB" id="TriTrypDB:LPAL13_310012600"/>
<sequence>MSNIAFYLPAALQLVMPTDAAVSWCVPSADVLRDGQEALGTLNTGRNASLIFLGQPLTLEQTLLANEADREPESDETDFLNAAGVYVMQCDCRNRDVVA</sequence>
<reference evidence="2 3" key="1">
    <citation type="journal article" date="2015" name="Sci. Rep.">
        <title>The genome of Leishmania panamensis: insights into genomics of the L. (Viannia) subgenus.</title>
        <authorList>
            <person name="Llanes A."/>
            <person name="Restrepo C.M."/>
            <person name="Vecchio G.D."/>
            <person name="Anguizola F.J."/>
            <person name="Lleonart R."/>
        </authorList>
    </citation>
    <scope>NUCLEOTIDE SEQUENCE [LARGE SCALE GENOMIC DNA]</scope>
    <source>
        <strain evidence="2 3">MHOM/PA/94/PSC-1</strain>
    </source>
</reference>
<keyword evidence="3" id="KW-1185">Reference proteome</keyword>
<organism evidence="2 3">
    <name type="scientific">Leishmania panamensis</name>
    <dbReference type="NCBI Taxonomy" id="5679"/>
    <lineage>
        <taxon>Eukaryota</taxon>
        <taxon>Discoba</taxon>
        <taxon>Euglenozoa</taxon>
        <taxon>Kinetoplastea</taxon>
        <taxon>Metakinetoplastina</taxon>
        <taxon>Trypanosomatida</taxon>
        <taxon>Trypanosomatidae</taxon>
        <taxon>Leishmaniinae</taxon>
        <taxon>Leishmania</taxon>
        <taxon>Leishmania guyanensis species complex</taxon>
    </lineage>
</organism>
<name>A0A088SFV6_LEIPA</name>
<accession>A0A088SFV6</accession>
<protein>
    <submittedName>
        <fullName evidence="2">Uncharacterized protein</fullName>
    </submittedName>
</protein>
<dbReference type="eggNOG" id="ENOG502SZQC">
    <property type="taxonomic scope" value="Eukaryota"/>
</dbReference>
<feature type="chain" id="PRO_5001839415" evidence="1">
    <location>
        <begin position="21"/>
        <end position="99"/>
    </location>
</feature>
<dbReference type="EMBL" id="CP009400">
    <property type="protein sequence ID" value="AIO00662.1"/>
    <property type="molecule type" value="Genomic_DNA"/>
</dbReference>
<gene>
    <name evidence="2" type="ORF">LPMP_310730</name>
</gene>
<evidence type="ECO:0000313" key="3">
    <source>
        <dbReference type="Proteomes" id="UP000063063"/>
    </source>
</evidence>
<evidence type="ECO:0000256" key="1">
    <source>
        <dbReference type="SAM" id="SignalP"/>
    </source>
</evidence>